<name>A0A109B8P9_HYPSL</name>
<keyword evidence="1" id="KW-1133">Transmembrane helix</keyword>
<keyword evidence="3" id="KW-1185">Reference proteome</keyword>
<keyword evidence="1" id="KW-0812">Transmembrane</keyword>
<dbReference type="AlphaFoldDB" id="A0A109B8P9"/>
<organism evidence="2 3">
    <name type="scientific">Hyphomicrobium sulfonivorans</name>
    <dbReference type="NCBI Taxonomy" id="121290"/>
    <lineage>
        <taxon>Bacteria</taxon>
        <taxon>Pseudomonadati</taxon>
        <taxon>Pseudomonadota</taxon>
        <taxon>Alphaproteobacteria</taxon>
        <taxon>Hyphomicrobiales</taxon>
        <taxon>Hyphomicrobiaceae</taxon>
        <taxon>Hyphomicrobium</taxon>
    </lineage>
</organism>
<sequence length="45" mass="4627">MVSFHGCPQPDASAPLLGLVFFVPAMQTGLILCGADAPRSILLDG</sequence>
<evidence type="ECO:0000313" key="2">
    <source>
        <dbReference type="EMBL" id="KWT64266.1"/>
    </source>
</evidence>
<keyword evidence="1" id="KW-0472">Membrane</keyword>
<dbReference type="PATRIC" id="fig|121290.4.peg.1895"/>
<dbReference type="STRING" id="121290.APY04_3530"/>
<evidence type="ECO:0000313" key="3">
    <source>
        <dbReference type="Proteomes" id="UP000059074"/>
    </source>
</evidence>
<proteinExistence type="predicted"/>
<dbReference type="EMBL" id="LMTR01000094">
    <property type="protein sequence ID" value="KWT64266.1"/>
    <property type="molecule type" value="Genomic_DNA"/>
</dbReference>
<evidence type="ECO:0000256" key="1">
    <source>
        <dbReference type="SAM" id="Phobius"/>
    </source>
</evidence>
<dbReference type="Proteomes" id="UP000059074">
    <property type="component" value="Unassembled WGS sequence"/>
</dbReference>
<protein>
    <submittedName>
        <fullName evidence="2">Uncharacterized protein</fullName>
    </submittedName>
</protein>
<comment type="caution">
    <text evidence="2">The sequence shown here is derived from an EMBL/GenBank/DDBJ whole genome shotgun (WGS) entry which is preliminary data.</text>
</comment>
<gene>
    <name evidence="2" type="ORF">APY04_3530</name>
</gene>
<reference evidence="2 3" key="1">
    <citation type="submission" date="2015-10" db="EMBL/GenBank/DDBJ databases">
        <title>Transcriptomic analysis of a linuron degrading triple-species bacterial consortium.</title>
        <authorList>
            <person name="Albers P."/>
        </authorList>
    </citation>
    <scope>NUCLEOTIDE SEQUENCE [LARGE SCALE GENOMIC DNA]</scope>
    <source>
        <strain evidence="2 3">WDL6</strain>
    </source>
</reference>
<feature type="transmembrane region" description="Helical" evidence="1">
    <location>
        <begin position="12"/>
        <end position="33"/>
    </location>
</feature>
<accession>A0A109B8P9</accession>